<reference evidence="3" key="1">
    <citation type="submission" date="2022-11" db="EMBL/GenBank/DDBJ databases">
        <authorList>
            <person name="Morgan W.R."/>
            <person name="Tartar A."/>
        </authorList>
    </citation>
    <scope>NUCLEOTIDE SEQUENCE</scope>
    <source>
        <strain evidence="3">ARSEF 373</strain>
    </source>
</reference>
<evidence type="ECO:0000256" key="1">
    <source>
        <dbReference type="SAM" id="Coils"/>
    </source>
</evidence>
<feature type="compositionally biased region" description="Polar residues" evidence="2">
    <location>
        <begin position="218"/>
        <end position="228"/>
    </location>
</feature>
<sequence length="741" mass="82270">RHTLDGVLIGVMADHLHKQLLDVPGLEQVTPFQWQELAWKTKETVFMCVLHEASVITHPSSAPALESLRTASMDRKQERKTEKLEKLDRESVRKREDSFRADFMQIVATELRRLGAPPMLTWQKLVFDRECCVQALRLLLTRIKSSRRGTADPATPSTPSKEENAVDAMNERASFKRRGLPASTRHVTNQSDRENQSEDSEPVASRHVAKDRNRRNDLGSTPDWNSSTSLDSPSSARGASSPARADSPTMSEQPNDYMAPGMTIQRTKPRQTSMLAAKMKANQVQILQHENEQLQTENQKLKGEIAHLHQIVRSLEMDNRTIVTDESCATFENRRLRLAQAQNIQLRRQVDLLKSALQSHQEAEIKFMSALTHWRGVVEQACADAKENGADQAAVNAAKKPIKWMFAAPASLVDELSRVESLVYAATASRSSALDSCNPSASAFDSSSRSGTLWPTLPLIGDAGSQFRGTNAKQLERALEEFSRQISSYTVDLATGKASRRRPPKAQHDSDTGRLLQSCRELVMAIGAFGVAPLKQLKSANSLLSDQCSPLKILALFGKPAGGTISVGDRDKLTKTLLKQLHANCAGHVQAYDILRQECDYWKRACETQTQLQLTLCRRVRLLGEQKKQATYGKLVEALSNITQTYQAYQNALAEGTSRHSSFVALLLETFDKYQPVLVDVLGGWQSYTDSSDQELSRLMEDFEANASMIDESLQRQRAGSHCQASSMLPGTSTTVPIEGG</sequence>
<feature type="region of interest" description="Disordered" evidence="2">
    <location>
        <begin position="146"/>
        <end position="261"/>
    </location>
</feature>
<feature type="coiled-coil region" evidence="1">
    <location>
        <begin position="277"/>
        <end position="311"/>
    </location>
</feature>
<feature type="coiled-coil region" evidence="1">
    <location>
        <begin position="336"/>
        <end position="363"/>
    </location>
</feature>
<keyword evidence="1" id="KW-0175">Coiled coil</keyword>
<evidence type="ECO:0000313" key="3">
    <source>
        <dbReference type="EMBL" id="DBA01404.1"/>
    </source>
</evidence>
<feature type="compositionally biased region" description="Basic and acidic residues" evidence="2">
    <location>
        <begin position="208"/>
        <end position="217"/>
    </location>
</feature>
<accession>A0AAV2Z5N4</accession>
<gene>
    <name evidence="3" type="ORF">N0F65_007301</name>
</gene>
<dbReference type="AlphaFoldDB" id="A0AAV2Z5N4"/>
<organism evidence="3 4">
    <name type="scientific">Lagenidium giganteum</name>
    <dbReference type="NCBI Taxonomy" id="4803"/>
    <lineage>
        <taxon>Eukaryota</taxon>
        <taxon>Sar</taxon>
        <taxon>Stramenopiles</taxon>
        <taxon>Oomycota</taxon>
        <taxon>Peronosporomycetes</taxon>
        <taxon>Pythiales</taxon>
        <taxon>Pythiaceae</taxon>
    </lineage>
</organism>
<dbReference type="EMBL" id="DAKRPA010000048">
    <property type="protein sequence ID" value="DBA01404.1"/>
    <property type="molecule type" value="Genomic_DNA"/>
</dbReference>
<comment type="caution">
    <text evidence="3">The sequence shown here is derived from an EMBL/GenBank/DDBJ whole genome shotgun (WGS) entry which is preliminary data.</text>
</comment>
<keyword evidence="4" id="KW-1185">Reference proteome</keyword>
<feature type="compositionally biased region" description="Basic and acidic residues" evidence="2">
    <location>
        <begin position="160"/>
        <end position="174"/>
    </location>
</feature>
<protein>
    <submittedName>
        <fullName evidence="3">Uncharacterized protein</fullName>
    </submittedName>
</protein>
<reference evidence="3" key="2">
    <citation type="journal article" date="2023" name="Microbiol Resour">
        <title>Decontamination and Annotation of the Draft Genome Sequence of the Oomycete Lagenidium giganteum ARSEF 373.</title>
        <authorList>
            <person name="Morgan W.R."/>
            <person name="Tartar A."/>
        </authorList>
    </citation>
    <scope>NUCLEOTIDE SEQUENCE</scope>
    <source>
        <strain evidence="3">ARSEF 373</strain>
    </source>
</reference>
<evidence type="ECO:0000256" key="2">
    <source>
        <dbReference type="SAM" id="MobiDB-lite"/>
    </source>
</evidence>
<feature type="compositionally biased region" description="Low complexity" evidence="2">
    <location>
        <begin position="229"/>
        <end position="248"/>
    </location>
</feature>
<evidence type="ECO:0000313" key="4">
    <source>
        <dbReference type="Proteomes" id="UP001146120"/>
    </source>
</evidence>
<feature type="non-terminal residue" evidence="3">
    <location>
        <position position="1"/>
    </location>
</feature>
<dbReference type="Proteomes" id="UP001146120">
    <property type="component" value="Unassembled WGS sequence"/>
</dbReference>
<proteinExistence type="predicted"/>
<name>A0AAV2Z5N4_9STRA</name>